<name>A0AAV7ZQY2_9EUKA</name>
<comment type="similarity">
    <text evidence="2">Belongs to the BRX1 family.</text>
</comment>
<reference evidence="7" key="1">
    <citation type="submission" date="2022-08" db="EMBL/GenBank/DDBJ databases">
        <title>Novel sulphate-reducing endosymbionts in the free-living metamonad Anaeramoeba.</title>
        <authorList>
            <person name="Jerlstrom-Hultqvist J."/>
            <person name="Cepicka I."/>
            <person name="Gallot-Lavallee L."/>
            <person name="Salas-Leiva D."/>
            <person name="Curtis B.A."/>
            <person name="Zahonova K."/>
            <person name="Pipaliya S."/>
            <person name="Dacks J."/>
            <person name="Roger A.J."/>
        </authorList>
    </citation>
    <scope>NUCLEOTIDE SEQUENCE</scope>
    <source>
        <strain evidence="7">Busselton2</strain>
    </source>
</reference>
<feature type="region of interest" description="Disordered" evidence="5">
    <location>
        <begin position="278"/>
        <end position="303"/>
    </location>
</feature>
<keyword evidence="3" id="KW-0690">Ribosome biogenesis</keyword>
<evidence type="ECO:0000256" key="5">
    <source>
        <dbReference type="SAM" id="MobiDB-lite"/>
    </source>
</evidence>
<accession>A0AAV7ZQY2</accession>
<feature type="compositionally biased region" description="Basic and acidic residues" evidence="5">
    <location>
        <begin position="29"/>
        <end position="39"/>
    </location>
</feature>
<dbReference type="PANTHER" id="PTHR13634">
    <property type="entry name" value="RIBOSOME BIOGENESIS PROTEIN BRIX"/>
    <property type="match status" value="1"/>
</dbReference>
<dbReference type="AlphaFoldDB" id="A0AAV7ZQY2"/>
<feature type="region of interest" description="Disordered" evidence="5">
    <location>
        <begin position="1"/>
        <end position="47"/>
    </location>
</feature>
<comment type="subcellular location">
    <subcellularLocation>
        <location evidence="1">Nucleus</location>
        <location evidence="1">Nucleolus</location>
    </subcellularLocation>
</comment>
<protein>
    <submittedName>
        <fullName evidence="7">Ribosome biogenesis protein brx1</fullName>
    </submittedName>
</protein>
<dbReference type="PROSITE" id="PS50833">
    <property type="entry name" value="BRIX"/>
    <property type="match status" value="1"/>
</dbReference>
<dbReference type="EMBL" id="JANTQA010000026">
    <property type="protein sequence ID" value="KAJ3442405.1"/>
    <property type="molecule type" value="Genomic_DNA"/>
</dbReference>
<comment type="caution">
    <text evidence="7">The sequence shown here is derived from an EMBL/GenBank/DDBJ whole genome shotgun (WGS) entry which is preliminary data.</text>
</comment>
<dbReference type="GO" id="GO:0006364">
    <property type="term" value="P:rRNA processing"/>
    <property type="evidence" value="ECO:0007669"/>
    <property type="project" value="InterPro"/>
</dbReference>
<dbReference type="Proteomes" id="UP001146793">
    <property type="component" value="Unassembled WGS sequence"/>
</dbReference>
<evidence type="ECO:0000313" key="8">
    <source>
        <dbReference type="Proteomes" id="UP001146793"/>
    </source>
</evidence>
<evidence type="ECO:0000256" key="4">
    <source>
        <dbReference type="ARBA" id="ARBA00023242"/>
    </source>
</evidence>
<proteinExistence type="inferred from homology"/>
<dbReference type="Pfam" id="PF04427">
    <property type="entry name" value="Brix"/>
    <property type="match status" value="1"/>
</dbReference>
<dbReference type="GO" id="GO:0000027">
    <property type="term" value="P:ribosomal large subunit assembly"/>
    <property type="evidence" value="ECO:0007669"/>
    <property type="project" value="TreeGrafter"/>
</dbReference>
<feature type="domain" description="Brix" evidence="6">
    <location>
        <begin position="49"/>
        <end position="245"/>
    </location>
</feature>
<evidence type="ECO:0000313" key="7">
    <source>
        <dbReference type="EMBL" id="KAJ3442405.1"/>
    </source>
</evidence>
<dbReference type="SUPFAM" id="SSF52954">
    <property type="entry name" value="Class II aaRS ABD-related"/>
    <property type="match status" value="1"/>
</dbReference>
<dbReference type="InterPro" id="IPR026532">
    <property type="entry name" value="BRX1"/>
</dbReference>
<gene>
    <name evidence="7" type="ORF">M0812_12140</name>
</gene>
<dbReference type="SMART" id="SM00879">
    <property type="entry name" value="Brix"/>
    <property type="match status" value="1"/>
</dbReference>
<dbReference type="GO" id="GO:0005730">
    <property type="term" value="C:nucleolus"/>
    <property type="evidence" value="ECO:0007669"/>
    <property type="project" value="UniProtKB-SubCell"/>
</dbReference>
<organism evidence="7 8">
    <name type="scientific">Anaeramoeba flamelloides</name>
    <dbReference type="NCBI Taxonomy" id="1746091"/>
    <lineage>
        <taxon>Eukaryota</taxon>
        <taxon>Metamonada</taxon>
        <taxon>Anaeramoebidae</taxon>
        <taxon>Anaeramoeba</taxon>
    </lineage>
</organism>
<evidence type="ECO:0000256" key="3">
    <source>
        <dbReference type="ARBA" id="ARBA00022517"/>
    </source>
</evidence>
<keyword evidence="4" id="KW-0539">Nucleus</keyword>
<dbReference type="InterPro" id="IPR007109">
    <property type="entry name" value="Brix"/>
</dbReference>
<feature type="compositionally biased region" description="Low complexity" evidence="5">
    <location>
        <begin position="11"/>
        <end position="24"/>
    </location>
</feature>
<sequence>MSSTSSEDYQENSSSNEEISNNSSDEGEEKLSKREERSLKQRKMKRTKQKVLFLPSRGITTRQRHLMKDLISLIPHYKKDSKLKAKNKLKMINEICQINSCNNCLFFESRKNNELYLWAAKVPRGPSIRFHVLNIHTMSELNMIGNCLNGSRPILTFDKAFDSQPHYKLAKELFCQIFATPKRHPCSKPFVDHTLSFTLINDKIWFRNYQIIWKDPKVKDSETRLVEIGPRFVLKMVRIMAGSFSGVTIYKDGAWVSPNEKRIQLKKEKQQKYQKKLLERQKQRKRKTKNILPKNELQDVFKD</sequence>
<evidence type="ECO:0000256" key="1">
    <source>
        <dbReference type="ARBA" id="ARBA00004604"/>
    </source>
</evidence>
<evidence type="ECO:0000259" key="6">
    <source>
        <dbReference type="PROSITE" id="PS50833"/>
    </source>
</evidence>
<evidence type="ECO:0000256" key="2">
    <source>
        <dbReference type="ARBA" id="ARBA00006369"/>
    </source>
</evidence>
<dbReference type="GO" id="GO:0019843">
    <property type="term" value="F:rRNA binding"/>
    <property type="evidence" value="ECO:0007669"/>
    <property type="project" value="InterPro"/>
</dbReference>
<dbReference type="PANTHER" id="PTHR13634:SF0">
    <property type="entry name" value="RIBOSOME BIOGENESIS PROTEIN BRX1 HOMOLOG"/>
    <property type="match status" value="1"/>
</dbReference>